<evidence type="ECO:0000259" key="1">
    <source>
        <dbReference type="Pfam" id="PF05406"/>
    </source>
</evidence>
<dbReference type="RefSeq" id="WP_090270632.1">
    <property type="nucleotide sequence ID" value="NZ_FOEP01000012.1"/>
</dbReference>
<gene>
    <name evidence="2" type="ORF">SAMN04488092_11289</name>
</gene>
<dbReference type="InterPro" id="IPR049809">
    <property type="entry name" value="YehF/YfeS-like_WGR"/>
</dbReference>
<organism evidence="2 3">
    <name type="scientific">Thalassovita taeanensis</name>
    <dbReference type="NCBI Taxonomy" id="657014"/>
    <lineage>
        <taxon>Bacteria</taxon>
        <taxon>Pseudomonadati</taxon>
        <taxon>Pseudomonadota</taxon>
        <taxon>Alphaproteobacteria</taxon>
        <taxon>Rhodobacterales</taxon>
        <taxon>Roseobacteraceae</taxon>
        <taxon>Thalassovita</taxon>
    </lineage>
</organism>
<sequence length="79" mass="9085">MTTCLLYRATPRSCRPRYYRVEIAYNLFDEISVLREWGVSGSKGATRIDIFANLRHASEAADRLRNSALKRGYFRVALA</sequence>
<evidence type="ECO:0000313" key="3">
    <source>
        <dbReference type="Proteomes" id="UP000198634"/>
    </source>
</evidence>
<keyword evidence="3" id="KW-1185">Reference proteome</keyword>
<dbReference type="SUPFAM" id="SSF142921">
    <property type="entry name" value="WGR domain-like"/>
    <property type="match status" value="1"/>
</dbReference>
<dbReference type="GO" id="GO:0003677">
    <property type="term" value="F:DNA binding"/>
    <property type="evidence" value="ECO:0007669"/>
    <property type="project" value="UniProtKB-KW"/>
</dbReference>
<keyword evidence="2" id="KW-0238">DNA-binding</keyword>
<proteinExistence type="predicted"/>
<dbReference type="AlphaFoldDB" id="A0A1H9ILY2"/>
<reference evidence="2 3" key="1">
    <citation type="submission" date="2016-10" db="EMBL/GenBank/DDBJ databases">
        <authorList>
            <person name="de Groot N.N."/>
        </authorList>
    </citation>
    <scope>NUCLEOTIDE SEQUENCE [LARGE SCALE GENOMIC DNA]</scope>
    <source>
        <strain evidence="2 3">DSM 22007</strain>
    </source>
</reference>
<dbReference type="Gene3D" id="2.20.140.10">
    <property type="entry name" value="WGR domain"/>
    <property type="match status" value="1"/>
</dbReference>
<feature type="domain" description="WGR" evidence="1">
    <location>
        <begin position="4"/>
        <end position="73"/>
    </location>
</feature>
<accession>A0A1H9ILY2</accession>
<dbReference type="OrthoDB" id="5801306at2"/>
<dbReference type="CDD" id="cd07996">
    <property type="entry name" value="WGR_MMR_like"/>
    <property type="match status" value="1"/>
</dbReference>
<dbReference type="EMBL" id="FOEP01000012">
    <property type="protein sequence ID" value="SEQ75604.1"/>
    <property type="molecule type" value="Genomic_DNA"/>
</dbReference>
<dbReference type="InterPro" id="IPR036930">
    <property type="entry name" value="WGR_dom_sf"/>
</dbReference>
<dbReference type="Proteomes" id="UP000198634">
    <property type="component" value="Unassembled WGS sequence"/>
</dbReference>
<dbReference type="Pfam" id="PF05406">
    <property type="entry name" value="WGR"/>
    <property type="match status" value="1"/>
</dbReference>
<dbReference type="InterPro" id="IPR008893">
    <property type="entry name" value="WGR_domain"/>
</dbReference>
<dbReference type="STRING" id="657014.SAMN04488092_11289"/>
<name>A0A1H9ILY2_9RHOB</name>
<evidence type="ECO:0000313" key="2">
    <source>
        <dbReference type="EMBL" id="SEQ75604.1"/>
    </source>
</evidence>
<protein>
    <submittedName>
        <fullName evidence="2">WGR domain-containing protein, predicted DNA-binding domain in MolR</fullName>
    </submittedName>
</protein>